<dbReference type="InterPro" id="IPR029063">
    <property type="entry name" value="SAM-dependent_MTases_sf"/>
</dbReference>
<dbReference type="EMBL" id="JBHRZN010000001">
    <property type="protein sequence ID" value="MFC3849522.1"/>
    <property type="molecule type" value="Genomic_DNA"/>
</dbReference>
<dbReference type="RefSeq" id="WP_290293557.1">
    <property type="nucleotide sequence ID" value="NZ_CP047211.1"/>
</dbReference>
<accession>A0ABV7ZLT8</accession>
<evidence type="ECO:0000256" key="2">
    <source>
        <dbReference type="ARBA" id="ARBA00022552"/>
    </source>
</evidence>
<dbReference type="GO" id="GO:0032259">
    <property type="term" value="P:methylation"/>
    <property type="evidence" value="ECO:0007669"/>
    <property type="project" value="UniProtKB-KW"/>
</dbReference>
<dbReference type="EC" id="2.1.1.-" evidence="6"/>
<dbReference type="Pfam" id="PF02527">
    <property type="entry name" value="GidB"/>
    <property type="match status" value="1"/>
</dbReference>
<keyword evidence="3 6" id="KW-0489">Methyltransferase</keyword>
<dbReference type="NCBIfam" id="TIGR00138">
    <property type="entry name" value="rsmG_gidB"/>
    <property type="match status" value="1"/>
</dbReference>
<keyword evidence="1 6" id="KW-0963">Cytoplasm</keyword>
<dbReference type="Proteomes" id="UP001595751">
    <property type="component" value="Unassembled WGS sequence"/>
</dbReference>
<feature type="region of interest" description="Disordered" evidence="7">
    <location>
        <begin position="1"/>
        <end position="21"/>
    </location>
</feature>
<comment type="similarity">
    <text evidence="6">Belongs to the methyltransferase superfamily. RNA methyltransferase RsmG family.</text>
</comment>
<evidence type="ECO:0000256" key="1">
    <source>
        <dbReference type="ARBA" id="ARBA00022490"/>
    </source>
</evidence>
<evidence type="ECO:0000313" key="9">
    <source>
        <dbReference type="Proteomes" id="UP001595751"/>
    </source>
</evidence>
<evidence type="ECO:0000256" key="3">
    <source>
        <dbReference type="ARBA" id="ARBA00022603"/>
    </source>
</evidence>
<dbReference type="PANTHER" id="PTHR31760">
    <property type="entry name" value="S-ADENOSYL-L-METHIONINE-DEPENDENT METHYLTRANSFERASES SUPERFAMILY PROTEIN"/>
    <property type="match status" value="1"/>
</dbReference>
<dbReference type="Gene3D" id="3.40.50.150">
    <property type="entry name" value="Vaccinia Virus protein VP39"/>
    <property type="match status" value="1"/>
</dbReference>
<dbReference type="InterPro" id="IPR003682">
    <property type="entry name" value="rRNA_ssu_MeTfrase_G"/>
</dbReference>
<keyword evidence="5 6" id="KW-0949">S-adenosyl-L-methionine</keyword>
<comment type="caution">
    <text evidence="8">The sequence shown here is derived from an EMBL/GenBank/DDBJ whole genome shotgun (WGS) entry which is preliminary data.</text>
</comment>
<sequence length="223" mass="24066">MKSTREGDGVQSETPERPTQAIESLFGDRADVADRYHSWLAEHATVRGLIGPREVPRLWDRHILNFAVLAEVVPEGASVADIGSGAGLPGIPLAIARPDVSVTLIEPLLRRTTFLDEVVADLGLTNVTVIRGRAEEKTVRKEAGLVDVVTSRAVAPLGKLAGWSLPLVRPGGQMIAMKGSSAAEEIQRDMKQIRKAKGKDPVIVEVGTDVLDTPTFVVQIRKQ</sequence>
<keyword evidence="2 6" id="KW-0698">rRNA processing</keyword>
<feature type="binding site" evidence="6">
    <location>
        <position position="83"/>
    </location>
    <ligand>
        <name>S-adenosyl-L-methionine</name>
        <dbReference type="ChEBI" id="CHEBI:59789"/>
    </ligand>
</feature>
<reference evidence="9" key="1">
    <citation type="journal article" date="2019" name="Int. J. Syst. Evol. Microbiol.">
        <title>The Global Catalogue of Microorganisms (GCM) 10K type strain sequencing project: providing services to taxonomists for standard genome sequencing and annotation.</title>
        <authorList>
            <consortium name="The Broad Institute Genomics Platform"/>
            <consortium name="The Broad Institute Genome Sequencing Center for Infectious Disease"/>
            <person name="Wu L."/>
            <person name="Ma J."/>
        </authorList>
    </citation>
    <scope>NUCLEOTIDE SEQUENCE [LARGE SCALE GENOMIC DNA]</scope>
    <source>
        <strain evidence="9">CCUG 53252</strain>
    </source>
</reference>
<feature type="binding site" evidence="6">
    <location>
        <position position="152"/>
    </location>
    <ligand>
        <name>S-adenosyl-L-methionine</name>
        <dbReference type="ChEBI" id="CHEBI:59789"/>
    </ligand>
</feature>
<feature type="binding site" evidence="6">
    <location>
        <begin position="134"/>
        <end position="135"/>
    </location>
    <ligand>
        <name>S-adenosyl-L-methionine</name>
        <dbReference type="ChEBI" id="CHEBI:59789"/>
    </ligand>
</feature>
<dbReference type="CDD" id="cd02440">
    <property type="entry name" value="AdoMet_MTases"/>
    <property type="match status" value="1"/>
</dbReference>
<comment type="subcellular location">
    <subcellularLocation>
        <location evidence="6">Cytoplasm</location>
    </subcellularLocation>
</comment>
<gene>
    <name evidence="6 8" type="primary">rsmG</name>
    <name evidence="8" type="ORF">ACFORJ_05020</name>
</gene>
<protein>
    <recommendedName>
        <fullName evidence="6">Ribosomal RNA small subunit methyltransferase G</fullName>
        <ecNumber evidence="6">2.1.1.-</ecNumber>
    </recommendedName>
    <alternativeName>
        <fullName evidence="6">16S rRNA 7-methylguanosine methyltransferase</fullName>
        <shortName evidence="6">16S rRNA m7G methyltransferase</shortName>
    </alternativeName>
</protein>
<keyword evidence="9" id="KW-1185">Reference proteome</keyword>
<evidence type="ECO:0000313" key="8">
    <source>
        <dbReference type="EMBL" id="MFC3849522.1"/>
    </source>
</evidence>
<comment type="function">
    <text evidence="6">Specifically methylates the N7 position of a guanine in 16S rRNA.</text>
</comment>
<dbReference type="PIRSF" id="PIRSF003078">
    <property type="entry name" value="GidB"/>
    <property type="match status" value="1"/>
</dbReference>
<evidence type="ECO:0000256" key="7">
    <source>
        <dbReference type="SAM" id="MobiDB-lite"/>
    </source>
</evidence>
<dbReference type="HAMAP" id="MF_00074">
    <property type="entry name" value="16SrRNA_methyltr_G"/>
    <property type="match status" value="1"/>
</dbReference>
<name>A0ABV7ZLT8_9CORY</name>
<keyword evidence="4 6" id="KW-0808">Transferase</keyword>
<evidence type="ECO:0000256" key="4">
    <source>
        <dbReference type="ARBA" id="ARBA00022679"/>
    </source>
</evidence>
<proteinExistence type="inferred from homology"/>
<organism evidence="8 9">
    <name type="scientific">Corynebacterium hansenii</name>
    <dbReference type="NCBI Taxonomy" id="394964"/>
    <lineage>
        <taxon>Bacteria</taxon>
        <taxon>Bacillati</taxon>
        <taxon>Actinomycetota</taxon>
        <taxon>Actinomycetes</taxon>
        <taxon>Mycobacteriales</taxon>
        <taxon>Corynebacteriaceae</taxon>
        <taxon>Corynebacterium</taxon>
    </lineage>
</organism>
<comment type="caution">
    <text evidence="6">Lacks conserved residue(s) required for the propagation of feature annotation.</text>
</comment>
<dbReference type="PANTHER" id="PTHR31760:SF0">
    <property type="entry name" value="S-ADENOSYL-L-METHIONINE-DEPENDENT METHYLTRANSFERASES SUPERFAMILY PROTEIN"/>
    <property type="match status" value="1"/>
</dbReference>
<dbReference type="GO" id="GO:0008168">
    <property type="term" value="F:methyltransferase activity"/>
    <property type="evidence" value="ECO:0007669"/>
    <property type="project" value="UniProtKB-KW"/>
</dbReference>
<feature type="binding site" evidence="6">
    <location>
        <position position="88"/>
    </location>
    <ligand>
        <name>S-adenosyl-L-methionine</name>
        <dbReference type="ChEBI" id="CHEBI:59789"/>
    </ligand>
</feature>
<evidence type="ECO:0000256" key="6">
    <source>
        <dbReference type="HAMAP-Rule" id="MF_00074"/>
    </source>
</evidence>
<evidence type="ECO:0000256" key="5">
    <source>
        <dbReference type="ARBA" id="ARBA00022691"/>
    </source>
</evidence>
<dbReference type="SUPFAM" id="SSF53335">
    <property type="entry name" value="S-adenosyl-L-methionine-dependent methyltransferases"/>
    <property type="match status" value="1"/>
</dbReference>